<gene>
    <name evidence="1" type="ORF">CYFUS_000043</name>
</gene>
<accession>A0A250IUM8</accession>
<evidence type="ECO:0000313" key="2">
    <source>
        <dbReference type="Proteomes" id="UP000217257"/>
    </source>
</evidence>
<dbReference type="Pfam" id="PF19682">
    <property type="entry name" value="DUF6184"/>
    <property type="match status" value="1"/>
</dbReference>
<dbReference type="Proteomes" id="UP000217257">
    <property type="component" value="Chromosome"/>
</dbReference>
<dbReference type="EMBL" id="CP022098">
    <property type="protein sequence ID" value="ATB34636.1"/>
    <property type="molecule type" value="Genomic_DNA"/>
</dbReference>
<name>A0A250IUM8_9BACT</name>
<proteinExistence type="predicted"/>
<dbReference type="PROSITE" id="PS51257">
    <property type="entry name" value="PROKAR_LIPOPROTEIN"/>
    <property type="match status" value="1"/>
</dbReference>
<reference evidence="1 2" key="1">
    <citation type="submission" date="2017-06" db="EMBL/GenBank/DDBJ databases">
        <title>Sequencing and comparative analysis of myxobacterial genomes.</title>
        <authorList>
            <person name="Rupp O."/>
            <person name="Goesmann A."/>
            <person name="Sogaard-Andersen L."/>
        </authorList>
    </citation>
    <scope>NUCLEOTIDE SEQUENCE [LARGE SCALE GENOMIC DNA]</scope>
    <source>
        <strain evidence="1 2">DSM 52655</strain>
    </source>
</reference>
<dbReference type="AlphaFoldDB" id="A0A250IUM8"/>
<evidence type="ECO:0008006" key="3">
    <source>
        <dbReference type="Google" id="ProtNLM"/>
    </source>
</evidence>
<dbReference type="KEGG" id="cfus:CYFUS_000043"/>
<sequence>MSARTVAMRAGHPYLPAMKMNAWIMVVGVAGLLGCGSTIADITDKQSDAVNAVADSTCDRYDECGEIASGKKYTTRDECMTAEKGNWNSRWPVAECDNRINGDKLQFCLDAIAATSCTNVLDQINTALAKCPQSDVCSGD</sequence>
<protein>
    <recommendedName>
        <fullName evidence="3">Lipoprotein</fullName>
    </recommendedName>
</protein>
<organism evidence="1 2">
    <name type="scientific">Cystobacter fuscus</name>
    <dbReference type="NCBI Taxonomy" id="43"/>
    <lineage>
        <taxon>Bacteria</taxon>
        <taxon>Pseudomonadati</taxon>
        <taxon>Myxococcota</taxon>
        <taxon>Myxococcia</taxon>
        <taxon>Myxococcales</taxon>
        <taxon>Cystobacterineae</taxon>
        <taxon>Archangiaceae</taxon>
        <taxon>Cystobacter</taxon>
    </lineage>
</organism>
<dbReference type="InterPro" id="IPR045757">
    <property type="entry name" value="DUF6184"/>
</dbReference>
<evidence type="ECO:0000313" key="1">
    <source>
        <dbReference type="EMBL" id="ATB34636.1"/>
    </source>
</evidence>